<evidence type="ECO:0000313" key="1">
    <source>
        <dbReference type="EMBL" id="CAG8691664.1"/>
    </source>
</evidence>
<evidence type="ECO:0000313" key="2">
    <source>
        <dbReference type="Proteomes" id="UP000789570"/>
    </source>
</evidence>
<dbReference type="EMBL" id="CAJVPQ010006990">
    <property type="protein sequence ID" value="CAG8691664.1"/>
    <property type="molecule type" value="Genomic_DNA"/>
</dbReference>
<comment type="caution">
    <text evidence="1">The sequence shown here is derived from an EMBL/GenBank/DDBJ whole genome shotgun (WGS) entry which is preliminary data.</text>
</comment>
<gene>
    <name evidence="1" type="ORF">FCALED_LOCUS12993</name>
</gene>
<dbReference type="AlphaFoldDB" id="A0A9N9ERI2"/>
<accession>A0A9N9ERI2</accession>
<proteinExistence type="predicted"/>
<keyword evidence="2" id="KW-1185">Reference proteome</keyword>
<name>A0A9N9ERI2_9GLOM</name>
<protein>
    <submittedName>
        <fullName evidence="1">4928_t:CDS:1</fullName>
    </submittedName>
</protein>
<organism evidence="1 2">
    <name type="scientific">Funneliformis caledonium</name>
    <dbReference type="NCBI Taxonomy" id="1117310"/>
    <lineage>
        <taxon>Eukaryota</taxon>
        <taxon>Fungi</taxon>
        <taxon>Fungi incertae sedis</taxon>
        <taxon>Mucoromycota</taxon>
        <taxon>Glomeromycotina</taxon>
        <taxon>Glomeromycetes</taxon>
        <taxon>Glomerales</taxon>
        <taxon>Glomeraceae</taxon>
        <taxon>Funneliformis</taxon>
    </lineage>
</organism>
<feature type="non-terminal residue" evidence="1">
    <location>
        <position position="1"/>
    </location>
</feature>
<dbReference type="Proteomes" id="UP000789570">
    <property type="component" value="Unassembled WGS sequence"/>
</dbReference>
<reference evidence="1" key="1">
    <citation type="submission" date="2021-06" db="EMBL/GenBank/DDBJ databases">
        <authorList>
            <person name="Kallberg Y."/>
            <person name="Tangrot J."/>
            <person name="Rosling A."/>
        </authorList>
    </citation>
    <scope>NUCLEOTIDE SEQUENCE</scope>
    <source>
        <strain evidence="1">UK204</strain>
    </source>
</reference>
<sequence>DESGKKTFHKSFDEKGPKLLLAALKIREILGGSIRIIGLLW</sequence>